<dbReference type="InterPro" id="IPR008881">
    <property type="entry name" value="Trigger_fac_ribosome-bd_bac"/>
</dbReference>
<dbReference type="PANTHER" id="PTHR30560:SF3">
    <property type="entry name" value="TRIGGER FACTOR-LIKE PROTEIN TIG, CHLOROPLASTIC"/>
    <property type="match status" value="1"/>
</dbReference>
<dbReference type="Gene3D" id="1.10.3120.10">
    <property type="entry name" value="Trigger factor, C-terminal domain"/>
    <property type="match status" value="1"/>
</dbReference>
<keyword evidence="7 12" id="KW-0143">Chaperone</keyword>
<dbReference type="SUPFAM" id="SSF102735">
    <property type="entry name" value="Trigger factor ribosome-binding domain"/>
    <property type="match status" value="1"/>
</dbReference>
<name>A0A1T4MMY8_9FIRM</name>
<feature type="domain" description="PPIase FKBP-type" evidence="15">
    <location>
        <begin position="163"/>
        <end position="245"/>
    </location>
</feature>
<dbReference type="Gene3D" id="3.10.50.40">
    <property type="match status" value="1"/>
</dbReference>
<gene>
    <name evidence="12" type="primary">tig</name>
    <name evidence="16" type="ORF">SAMN02745118_01531</name>
</gene>
<dbReference type="PROSITE" id="PS50059">
    <property type="entry name" value="FKBP_PPIASE"/>
    <property type="match status" value="1"/>
</dbReference>
<dbReference type="GO" id="GO:0003755">
    <property type="term" value="F:peptidyl-prolyl cis-trans isomerase activity"/>
    <property type="evidence" value="ECO:0007669"/>
    <property type="project" value="UniProtKB-UniRule"/>
</dbReference>
<evidence type="ECO:0000256" key="12">
    <source>
        <dbReference type="HAMAP-Rule" id="MF_00303"/>
    </source>
</evidence>
<organism evidence="16 17">
    <name type="scientific">Selenihalanaerobacter shriftii</name>
    <dbReference type="NCBI Taxonomy" id="142842"/>
    <lineage>
        <taxon>Bacteria</taxon>
        <taxon>Bacillati</taxon>
        <taxon>Bacillota</taxon>
        <taxon>Clostridia</taxon>
        <taxon>Halanaerobiales</taxon>
        <taxon>Halobacteroidaceae</taxon>
        <taxon>Selenihalanaerobacter</taxon>
    </lineage>
</organism>
<dbReference type="SUPFAM" id="SSF109998">
    <property type="entry name" value="Triger factor/SurA peptide-binding domain-like"/>
    <property type="match status" value="1"/>
</dbReference>
<evidence type="ECO:0000256" key="8">
    <source>
        <dbReference type="ARBA" id="ARBA00023235"/>
    </source>
</evidence>
<dbReference type="AlphaFoldDB" id="A0A1T4MMY8"/>
<comment type="catalytic activity">
    <reaction evidence="1 12 13">
        <text>[protein]-peptidylproline (omega=180) = [protein]-peptidylproline (omega=0)</text>
        <dbReference type="Rhea" id="RHEA:16237"/>
        <dbReference type="Rhea" id="RHEA-COMP:10747"/>
        <dbReference type="Rhea" id="RHEA-COMP:10748"/>
        <dbReference type="ChEBI" id="CHEBI:83833"/>
        <dbReference type="ChEBI" id="CHEBI:83834"/>
        <dbReference type="EC" id="5.2.1.8"/>
    </reaction>
</comment>
<dbReference type="FunFam" id="3.10.50.40:FF:000001">
    <property type="entry name" value="Trigger factor"/>
    <property type="match status" value="1"/>
</dbReference>
<comment type="domain">
    <text evidence="12">Consists of 3 domains; the N-terminus binds the ribosome, the middle domain has PPIase activity, while the C-terminus has intrinsic chaperone activity on its own.</text>
</comment>
<evidence type="ECO:0000256" key="2">
    <source>
        <dbReference type="ARBA" id="ARBA00005464"/>
    </source>
</evidence>
<dbReference type="PANTHER" id="PTHR30560">
    <property type="entry name" value="TRIGGER FACTOR CHAPERONE AND PEPTIDYL-PROLYL CIS/TRANS ISOMERASE"/>
    <property type="match status" value="1"/>
</dbReference>
<evidence type="ECO:0000256" key="4">
    <source>
        <dbReference type="ARBA" id="ARBA00016902"/>
    </source>
</evidence>
<dbReference type="InterPro" id="IPR001179">
    <property type="entry name" value="PPIase_FKBP_dom"/>
</dbReference>
<dbReference type="InterPro" id="IPR027304">
    <property type="entry name" value="Trigger_fact/SurA_dom_sf"/>
</dbReference>
<dbReference type="Pfam" id="PF05697">
    <property type="entry name" value="Trigger_N"/>
    <property type="match status" value="1"/>
</dbReference>
<comment type="similarity">
    <text evidence="2 12 14">Belongs to the FKBP-type PPIase family. Tig subfamily.</text>
</comment>
<dbReference type="OrthoDB" id="9767721at2"/>
<keyword evidence="5 12" id="KW-0132">Cell division</keyword>
<dbReference type="GO" id="GO:0043335">
    <property type="term" value="P:protein unfolding"/>
    <property type="evidence" value="ECO:0007669"/>
    <property type="project" value="TreeGrafter"/>
</dbReference>
<dbReference type="EC" id="5.2.1.8" evidence="3 12"/>
<evidence type="ECO:0000256" key="11">
    <source>
        <dbReference type="ARBA" id="ARBA00029986"/>
    </source>
</evidence>
<dbReference type="GO" id="GO:0044183">
    <property type="term" value="F:protein folding chaperone"/>
    <property type="evidence" value="ECO:0007669"/>
    <property type="project" value="TreeGrafter"/>
</dbReference>
<keyword evidence="6 12" id="KW-0697">Rotamase</keyword>
<evidence type="ECO:0000256" key="1">
    <source>
        <dbReference type="ARBA" id="ARBA00000971"/>
    </source>
</evidence>
<evidence type="ECO:0000256" key="14">
    <source>
        <dbReference type="RuleBase" id="RU003914"/>
    </source>
</evidence>
<dbReference type="RefSeq" id="WP_078810011.1">
    <property type="nucleotide sequence ID" value="NZ_FUWM01000011.1"/>
</dbReference>
<accession>A0A1T4MMY8</accession>
<dbReference type="EMBL" id="FUWM01000011">
    <property type="protein sequence ID" value="SJZ68372.1"/>
    <property type="molecule type" value="Genomic_DNA"/>
</dbReference>
<evidence type="ECO:0000259" key="15">
    <source>
        <dbReference type="PROSITE" id="PS50059"/>
    </source>
</evidence>
<dbReference type="GO" id="GO:0043022">
    <property type="term" value="F:ribosome binding"/>
    <property type="evidence" value="ECO:0007669"/>
    <property type="project" value="TreeGrafter"/>
</dbReference>
<reference evidence="17" key="1">
    <citation type="submission" date="2017-02" db="EMBL/GenBank/DDBJ databases">
        <authorList>
            <person name="Varghese N."/>
            <person name="Submissions S."/>
        </authorList>
    </citation>
    <scope>NUCLEOTIDE SEQUENCE [LARGE SCALE GENOMIC DNA]</scope>
    <source>
        <strain evidence="17">ATCC BAA-73</strain>
    </source>
</reference>
<keyword evidence="9 12" id="KW-0131">Cell cycle</keyword>
<evidence type="ECO:0000256" key="6">
    <source>
        <dbReference type="ARBA" id="ARBA00023110"/>
    </source>
</evidence>
<evidence type="ECO:0000256" key="3">
    <source>
        <dbReference type="ARBA" id="ARBA00013194"/>
    </source>
</evidence>
<keyword evidence="17" id="KW-1185">Reference proteome</keyword>
<dbReference type="InterPro" id="IPR036611">
    <property type="entry name" value="Trigger_fac_ribosome-bd_sf"/>
</dbReference>
<dbReference type="InterPro" id="IPR046357">
    <property type="entry name" value="PPIase_dom_sf"/>
</dbReference>
<comment type="subcellular location">
    <subcellularLocation>
        <location evidence="12">Cytoplasm</location>
    </subcellularLocation>
    <text evidence="12">About half TF is bound to the ribosome near the polypeptide exit tunnel while the other half is free in the cytoplasm.</text>
</comment>
<dbReference type="InterPro" id="IPR008880">
    <property type="entry name" value="Trigger_fac_C"/>
</dbReference>
<sequence length="426" mass="48290">MKVNKEQIGENEVKLDVEVDAEEVNNALDQAYKKIVKDVEIDGFRKGKVPRGVLEARYGEEVLHKDALDILIPKAYSEAVEESEIEPISQPDIVDAFIEKDKPATFTAEVETQPEVNLGEYTDLDIEDETEEITEEDVMNELENRREKFAELKVADREEVKDEDFAIIDFDGYHNGEPFEGGSGEEYTLEIGSGTFIPGFEEQLIGVKVGEEVEVDVTFPEEYHADNLAGEGVTFKVKVKEIKEKVLPELDDELAKEVSDFETLDELKEDISSTLKEEAGQRAENEFANNLIETVAGNTEVNIPETMIENELDTMMQGMQQRLQQQGMDFDQYLEMTGTDEEAFRSQHKSEAEKRVKSNLALEAIAEKEGIEVTDEEIENKIKEIAEAQDQEPDMIKAFLQMQGQYDSVVDSIKMENTIDFLIENN</sequence>
<dbReference type="Gene3D" id="3.30.70.1050">
    <property type="entry name" value="Trigger factor ribosome-binding domain"/>
    <property type="match status" value="1"/>
</dbReference>
<dbReference type="GO" id="GO:0051301">
    <property type="term" value="P:cell division"/>
    <property type="evidence" value="ECO:0007669"/>
    <property type="project" value="UniProtKB-KW"/>
</dbReference>
<dbReference type="Proteomes" id="UP000190625">
    <property type="component" value="Unassembled WGS sequence"/>
</dbReference>
<evidence type="ECO:0000256" key="9">
    <source>
        <dbReference type="ARBA" id="ARBA00023306"/>
    </source>
</evidence>
<dbReference type="GO" id="GO:0005737">
    <property type="term" value="C:cytoplasm"/>
    <property type="evidence" value="ECO:0007669"/>
    <property type="project" value="UniProtKB-SubCell"/>
</dbReference>
<dbReference type="GO" id="GO:0015031">
    <property type="term" value="P:protein transport"/>
    <property type="evidence" value="ECO:0007669"/>
    <property type="project" value="UniProtKB-UniRule"/>
</dbReference>
<dbReference type="InterPro" id="IPR005215">
    <property type="entry name" value="Trig_fac"/>
</dbReference>
<dbReference type="HAMAP" id="MF_00303">
    <property type="entry name" value="Trigger_factor_Tig"/>
    <property type="match status" value="1"/>
</dbReference>
<dbReference type="Pfam" id="PF05698">
    <property type="entry name" value="Trigger_C"/>
    <property type="match status" value="1"/>
</dbReference>
<evidence type="ECO:0000256" key="13">
    <source>
        <dbReference type="PROSITE-ProRule" id="PRU00277"/>
    </source>
</evidence>
<dbReference type="PIRSF" id="PIRSF003095">
    <property type="entry name" value="Trigger_factor"/>
    <property type="match status" value="1"/>
</dbReference>
<evidence type="ECO:0000256" key="10">
    <source>
        <dbReference type="ARBA" id="ARBA00024849"/>
    </source>
</evidence>
<dbReference type="NCBIfam" id="TIGR00115">
    <property type="entry name" value="tig"/>
    <property type="match status" value="1"/>
</dbReference>
<proteinExistence type="inferred from homology"/>
<keyword evidence="12" id="KW-0963">Cytoplasm</keyword>
<protein>
    <recommendedName>
        <fullName evidence="4 12">Trigger factor</fullName>
        <shortName evidence="12">TF</shortName>
        <ecNumber evidence="3 12">5.2.1.8</ecNumber>
    </recommendedName>
    <alternativeName>
        <fullName evidence="11 12">PPIase</fullName>
    </alternativeName>
</protein>
<dbReference type="Pfam" id="PF00254">
    <property type="entry name" value="FKBP_C"/>
    <property type="match status" value="1"/>
</dbReference>
<comment type="function">
    <text evidence="10 12">Involved in protein export. Acts as a chaperone by maintaining the newly synthesized protein in an open conformation. Functions as a peptidyl-prolyl cis-trans isomerase.</text>
</comment>
<dbReference type="GO" id="GO:0051083">
    <property type="term" value="P:'de novo' cotranslational protein folding"/>
    <property type="evidence" value="ECO:0007669"/>
    <property type="project" value="TreeGrafter"/>
</dbReference>
<evidence type="ECO:0000313" key="16">
    <source>
        <dbReference type="EMBL" id="SJZ68372.1"/>
    </source>
</evidence>
<keyword evidence="8 12" id="KW-0413">Isomerase</keyword>
<dbReference type="SUPFAM" id="SSF54534">
    <property type="entry name" value="FKBP-like"/>
    <property type="match status" value="1"/>
</dbReference>
<dbReference type="InterPro" id="IPR037041">
    <property type="entry name" value="Trigger_fac_C_sf"/>
</dbReference>
<evidence type="ECO:0000256" key="7">
    <source>
        <dbReference type="ARBA" id="ARBA00023186"/>
    </source>
</evidence>
<dbReference type="STRING" id="142842.SAMN02745118_01531"/>
<evidence type="ECO:0000256" key="5">
    <source>
        <dbReference type="ARBA" id="ARBA00022618"/>
    </source>
</evidence>
<evidence type="ECO:0000313" key="17">
    <source>
        <dbReference type="Proteomes" id="UP000190625"/>
    </source>
</evidence>